<evidence type="ECO:0000313" key="2">
    <source>
        <dbReference type="EnsemblMetazoa" id="HelroP175186"/>
    </source>
</evidence>
<dbReference type="RefSeq" id="XP_009020868.1">
    <property type="nucleotide sequence ID" value="XM_009022620.1"/>
</dbReference>
<dbReference type="HOGENOM" id="CLU_1940378_0_0_1"/>
<dbReference type="GeneID" id="20205292"/>
<organism evidence="2 3">
    <name type="scientific">Helobdella robusta</name>
    <name type="common">Californian leech</name>
    <dbReference type="NCBI Taxonomy" id="6412"/>
    <lineage>
        <taxon>Eukaryota</taxon>
        <taxon>Metazoa</taxon>
        <taxon>Spiralia</taxon>
        <taxon>Lophotrochozoa</taxon>
        <taxon>Annelida</taxon>
        <taxon>Clitellata</taxon>
        <taxon>Hirudinea</taxon>
        <taxon>Rhynchobdellida</taxon>
        <taxon>Glossiphoniidae</taxon>
        <taxon>Helobdella</taxon>
    </lineage>
</organism>
<sequence length="130" mass="14934">MYEFYTCVIESPFFNMCFEQVPGFVDGVTIIEVDNRDYPEYLWDWQVNEHGYIKNSFYGYGIDLGDSMCISYDKSVAINLTIIHDVSPSICLIALFGKHIESIKVTNIDVEKKSDACVENIQAYVKKYLG</sequence>
<protein>
    <submittedName>
        <fullName evidence="1 2">Uncharacterized protein</fullName>
    </submittedName>
</protein>
<reference evidence="2" key="3">
    <citation type="submission" date="2015-06" db="UniProtKB">
        <authorList>
            <consortium name="EnsemblMetazoa"/>
        </authorList>
    </citation>
    <scope>IDENTIFICATION</scope>
</reference>
<evidence type="ECO:0000313" key="3">
    <source>
        <dbReference type="Proteomes" id="UP000015101"/>
    </source>
</evidence>
<gene>
    <name evidence="2" type="primary">20205292</name>
    <name evidence="1" type="ORF">HELRODRAFT_175186</name>
</gene>
<accession>T1F8Z3</accession>
<dbReference type="EMBL" id="AMQM01005163">
    <property type="status" value="NOT_ANNOTATED_CDS"/>
    <property type="molecule type" value="Genomic_DNA"/>
</dbReference>
<keyword evidence="3" id="KW-1185">Reference proteome</keyword>
<dbReference type="EnsemblMetazoa" id="HelroT175186">
    <property type="protein sequence ID" value="HelroP175186"/>
    <property type="gene ID" value="HelroG175186"/>
</dbReference>
<dbReference type="AlphaFoldDB" id="T1F8Z3"/>
<dbReference type="KEGG" id="hro:HELRODRAFT_175186"/>
<reference evidence="1 3" key="2">
    <citation type="journal article" date="2013" name="Nature">
        <title>Insights into bilaterian evolution from three spiralian genomes.</title>
        <authorList>
            <person name="Simakov O."/>
            <person name="Marletaz F."/>
            <person name="Cho S.J."/>
            <person name="Edsinger-Gonzales E."/>
            <person name="Havlak P."/>
            <person name="Hellsten U."/>
            <person name="Kuo D.H."/>
            <person name="Larsson T."/>
            <person name="Lv J."/>
            <person name="Arendt D."/>
            <person name="Savage R."/>
            <person name="Osoegawa K."/>
            <person name="de Jong P."/>
            <person name="Grimwood J."/>
            <person name="Chapman J.A."/>
            <person name="Shapiro H."/>
            <person name="Aerts A."/>
            <person name="Otillar R.P."/>
            <person name="Terry A.Y."/>
            <person name="Boore J.L."/>
            <person name="Grigoriev I.V."/>
            <person name="Lindberg D.R."/>
            <person name="Seaver E.C."/>
            <person name="Weisblat D.A."/>
            <person name="Putnam N.H."/>
            <person name="Rokhsar D.S."/>
        </authorList>
    </citation>
    <scope>NUCLEOTIDE SEQUENCE</scope>
</reference>
<evidence type="ECO:0000313" key="1">
    <source>
        <dbReference type="EMBL" id="ESO01156.1"/>
    </source>
</evidence>
<dbReference type="Proteomes" id="UP000015101">
    <property type="component" value="Unassembled WGS sequence"/>
</dbReference>
<dbReference type="EMBL" id="KB096830">
    <property type="protein sequence ID" value="ESO01156.1"/>
    <property type="molecule type" value="Genomic_DNA"/>
</dbReference>
<dbReference type="InParanoid" id="T1F8Z3"/>
<reference evidence="3" key="1">
    <citation type="submission" date="2012-12" db="EMBL/GenBank/DDBJ databases">
        <authorList>
            <person name="Hellsten U."/>
            <person name="Grimwood J."/>
            <person name="Chapman J.A."/>
            <person name="Shapiro H."/>
            <person name="Aerts A."/>
            <person name="Otillar R.P."/>
            <person name="Terry A.Y."/>
            <person name="Boore J.L."/>
            <person name="Simakov O."/>
            <person name="Marletaz F."/>
            <person name="Cho S.-J."/>
            <person name="Edsinger-Gonzales E."/>
            <person name="Havlak P."/>
            <person name="Kuo D.-H."/>
            <person name="Larsson T."/>
            <person name="Lv J."/>
            <person name="Arendt D."/>
            <person name="Savage R."/>
            <person name="Osoegawa K."/>
            <person name="de Jong P."/>
            <person name="Lindberg D.R."/>
            <person name="Seaver E.C."/>
            <person name="Weisblat D.A."/>
            <person name="Putnam N.H."/>
            <person name="Grigoriev I.V."/>
            <person name="Rokhsar D.S."/>
        </authorList>
    </citation>
    <scope>NUCLEOTIDE SEQUENCE</scope>
</reference>
<dbReference type="CTD" id="20205292"/>
<proteinExistence type="predicted"/>
<name>T1F8Z3_HELRO</name>